<keyword evidence="3" id="KW-1185">Reference proteome</keyword>
<protein>
    <submittedName>
        <fullName evidence="2">Uncharacterized protein</fullName>
    </submittedName>
</protein>
<accession>A0A812J1W3</accession>
<comment type="caution">
    <text evidence="2">The sequence shown here is derived from an EMBL/GenBank/DDBJ whole genome shotgun (WGS) entry which is preliminary data.</text>
</comment>
<evidence type="ECO:0000313" key="2">
    <source>
        <dbReference type="EMBL" id="CAE7185580.1"/>
    </source>
</evidence>
<keyword evidence="1" id="KW-1133">Transmembrane helix</keyword>
<keyword evidence="1" id="KW-0472">Membrane</keyword>
<proteinExistence type="predicted"/>
<dbReference type="EMBL" id="CAJNJA010005211">
    <property type="protein sequence ID" value="CAE7185580.1"/>
    <property type="molecule type" value="Genomic_DNA"/>
</dbReference>
<sequence>MSDHGPVLLSGAAAPSRLATAGYWTIALGHLWVLRIHALATGAEAMLFATLALVEVALALEAAVYAIGSLGTRVGLPLLTLLGRIRLLGAAMAWPWLLPWVSELSCRCRVVSPGNGVFLVHVTTALAGLMTVFYFWGEVQLLVFASPASKASDSMGCLPSPVLGGQFRLDKADLEETGRAVFVPAQGQARRGLYAGAGLALLGHLGFGLTFAANTGFPPWLLLGALLVMLGRSFGQLPATLKGQEKGALSDWRILWRREAPRLVVRLCELIWIWCCMLELQRCEVSGDWLPVCVA</sequence>
<reference evidence="2" key="1">
    <citation type="submission" date="2021-02" db="EMBL/GenBank/DDBJ databases">
        <authorList>
            <person name="Dougan E. K."/>
            <person name="Rhodes N."/>
            <person name="Thang M."/>
            <person name="Chan C."/>
        </authorList>
    </citation>
    <scope>NUCLEOTIDE SEQUENCE</scope>
</reference>
<gene>
    <name evidence="2" type="ORF">SNEC2469_LOCUS888</name>
</gene>
<dbReference type="OrthoDB" id="442851at2759"/>
<feature type="transmembrane region" description="Helical" evidence="1">
    <location>
        <begin position="117"/>
        <end position="136"/>
    </location>
</feature>
<organism evidence="2 3">
    <name type="scientific">Symbiodinium necroappetens</name>
    <dbReference type="NCBI Taxonomy" id="1628268"/>
    <lineage>
        <taxon>Eukaryota</taxon>
        <taxon>Sar</taxon>
        <taxon>Alveolata</taxon>
        <taxon>Dinophyceae</taxon>
        <taxon>Suessiales</taxon>
        <taxon>Symbiodiniaceae</taxon>
        <taxon>Symbiodinium</taxon>
    </lineage>
</organism>
<feature type="transmembrane region" description="Helical" evidence="1">
    <location>
        <begin position="217"/>
        <end position="235"/>
    </location>
</feature>
<feature type="transmembrane region" description="Helical" evidence="1">
    <location>
        <begin position="74"/>
        <end position="97"/>
    </location>
</feature>
<dbReference type="Proteomes" id="UP000601435">
    <property type="component" value="Unassembled WGS sequence"/>
</dbReference>
<name>A0A812J1W3_9DINO</name>
<keyword evidence="1" id="KW-0812">Transmembrane</keyword>
<evidence type="ECO:0000313" key="3">
    <source>
        <dbReference type="Proteomes" id="UP000601435"/>
    </source>
</evidence>
<evidence type="ECO:0000256" key="1">
    <source>
        <dbReference type="SAM" id="Phobius"/>
    </source>
</evidence>
<feature type="transmembrane region" description="Helical" evidence="1">
    <location>
        <begin position="45"/>
        <end position="67"/>
    </location>
</feature>
<dbReference type="AlphaFoldDB" id="A0A812J1W3"/>